<dbReference type="PANTHER" id="PTHR47429:SF2">
    <property type="entry name" value="PROTEIN TWIN LOV 1"/>
    <property type="match status" value="1"/>
</dbReference>
<reference evidence="7" key="1">
    <citation type="journal article" date="2014" name="Int. J. Syst. Evol. Microbiol.">
        <title>Complete genome sequence of Corynebacterium casei LMG S-19264T (=DSM 44701T), isolated from a smear-ripened cheese.</title>
        <authorList>
            <consortium name="US DOE Joint Genome Institute (JGI-PGF)"/>
            <person name="Walter F."/>
            <person name="Albersmeier A."/>
            <person name="Kalinowski J."/>
            <person name="Ruckert C."/>
        </authorList>
    </citation>
    <scope>NUCLEOTIDE SEQUENCE</scope>
    <source>
        <strain evidence="7">CGMCC 1.6333</strain>
    </source>
</reference>
<evidence type="ECO:0000259" key="5">
    <source>
        <dbReference type="PROSITE" id="PS50113"/>
    </source>
</evidence>
<keyword evidence="8" id="KW-1185">Reference proteome</keyword>
<dbReference type="NCBIfam" id="TIGR00229">
    <property type="entry name" value="sensory_box"/>
    <property type="match status" value="1"/>
</dbReference>
<evidence type="ECO:0000259" key="4">
    <source>
        <dbReference type="PROSITE" id="PS50112"/>
    </source>
</evidence>
<evidence type="ECO:0000256" key="1">
    <source>
        <dbReference type="ARBA" id="ARBA00022630"/>
    </source>
</evidence>
<dbReference type="PROSITE" id="PS50113">
    <property type="entry name" value="PAC"/>
    <property type="match status" value="1"/>
</dbReference>
<protein>
    <submittedName>
        <fullName evidence="7">Blue-light photoreceptor</fullName>
    </submittedName>
</protein>
<evidence type="ECO:0000256" key="2">
    <source>
        <dbReference type="ARBA" id="ARBA00022643"/>
    </source>
</evidence>
<dbReference type="InterPro" id="IPR035965">
    <property type="entry name" value="PAS-like_dom_sf"/>
</dbReference>
<dbReference type="SUPFAM" id="SSF55785">
    <property type="entry name" value="PYP-like sensor domain (PAS domain)"/>
    <property type="match status" value="1"/>
</dbReference>
<evidence type="ECO:0000313" key="8">
    <source>
        <dbReference type="Proteomes" id="UP000618460"/>
    </source>
</evidence>
<dbReference type="SMART" id="SM00086">
    <property type="entry name" value="PAC"/>
    <property type="match status" value="1"/>
</dbReference>
<dbReference type="Gene3D" id="3.30.750.24">
    <property type="entry name" value="STAS domain"/>
    <property type="match status" value="1"/>
</dbReference>
<dbReference type="PANTHER" id="PTHR47429">
    <property type="entry name" value="PROTEIN TWIN LOV 1"/>
    <property type="match status" value="1"/>
</dbReference>
<dbReference type="CDD" id="cd00130">
    <property type="entry name" value="PAS"/>
    <property type="match status" value="1"/>
</dbReference>
<dbReference type="InterPro" id="IPR036513">
    <property type="entry name" value="STAS_dom_sf"/>
</dbReference>
<dbReference type="Pfam" id="PF01740">
    <property type="entry name" value="STAS"/>
    <property type="match status" value="1"/>
</dbReference>
<name>A0A917TMJ3_9BACI</name>
<evidence type="ECO:0000259" key="6">
    <source>
        <dbReference type="PROSITE" id="PS50801"/>
    </source>
</evidence>
<organism evidence="7 8">
    <name type="scientific">Paraliobacillus quinghaiensis</name>
    <dbReference type="NCBI Taxonomy" id="470815"/>
    <lineage>
        <taxon>Bacteria</taxon>
        <taxon>Bacillati</taxon>
        <taxon>Bacillota</taxon>
        <taxon>Bacilli</taxon>
        <taxon>Bacillales</taxon>
        <taxon>Bacillaceae</taxon>
        <taxon>Paraliobacillus</taxon>
    </lineage>
</organism>
<dbReference type="EMBL" id="BMLG01000005">
    <property type="protein sequence ID" value="GGM29262.1"/>
    <property type="molecule type" value="Genomic_DNA"/>
</dbReference>
<feature type="domain" description="PAC" evidence="5">
    <location>
        <begin position="82"/>
        <end position="136"/>
    </location>
</feature>
<keyword evidence="2" id="KW-0288">FMN</keyword>
<dbReference type="Pfam" id="PF13426">
    <property type="entry name" value="PAS_9"/>
    <property type="match status" value="1"/>
</dbReference>
<accession>A0A917TMJ3</accession>
<reference evidence="7" key="2">
    <citation type="submission" date="2020-09" db="EMBL/GenBank/DDBJ databases">
        <authorList>
            <person name="Sun Q."/>
            <person name="Zhou Y."/>
        </authorList>
    </citation>
    <scope>NUCLEOTIDE SEQUENCE</scope>
    <source>
        <strain evidence="7">CGMCC 1.6333</strain>
    </source>
</reference>
<dbReference type="InterPro" id="IPR001610">
    <property type="entry name" value="PAC"/>
</dbReference>
<keyword evidence="3" id="KW-0157">Chromophore</keyword>
<keyword evidence="1" id="KW-0285">Flavoprotein</keyword>
<dbReference type="Proteomes" id="UP000618460">
    <property type="component" value="Unassembled WGS sequence"/>
</dbReference>
<dbReference type="CDD" id="cd07041">
    <property type="entry name" value="STAS_RsbR_RsbS_like"/>
    <property type="match status" value="1"/>
</dbReference>
<feature type="domain" description="STAS" evidence="6">
    <location>
        <begin position="145"/>
        <end position="256"/>
    </location>
</feature>
<dbReference type="PROSITE" id="PS50112">
    <property type="entry name" value="PAS"/>
    <property type="match status" value="1"/>
</dbReference>
<dbReference type="Gene3D" id="3.30.450.20">
    <property type="entry name" value="PAS domain"/>
    <property type="match status" value="1"/>
</dbReference>
<feature type="domain" description="PAS" evidence="4">
    <location>
        <begin position="8"/>
        <end position="81"/>
    </location>
</feature>
<dbReference type="SMART" id="SM00091">
    <property type="entry name" value="PAS"/>
    <property type="match status" value="1"/>
</dbReference>
<sequence>MIENLKNKNHLFKMALDHTKVGLLITDPSLPDNPIIYANQGFTNMTGYEKDEIIGQNCRFLQGEDTSKSSIDKIRAALGQEESITLELYNYKKNGTGFWNELSIDSMWIEEEQKTYFVGVQKDITSEKEKGRLLTEALNEMEQLSTPIVPISEDISVLPLIGSIHHSRLENLTSTISNYLTKSKDDYLILDLSGLYEVDTYVASSILKLHDLTTLIGTNLVITGIRPELAIKTIDIGEKLKELRTYRTVKDALVDLN</sequence>
<dbReference type="InterPro" id="IPR000700">
    <property type="entry name" value="PAS-assoc_C"/>
</dbReference>
<gene>
    <name evidence="7" type="primary">pfyP</name>
    <name evidence="7" type="ORF">GCM10011351_14170</name>
</gene>
<dbReference type="PROSITE" id="PS50801">
    <property type="entry name" value="STAS"/>
    <property type="match status" value="1"/>
</dbReference>
<dbReference type="SUPFAM" id="SSF52091">
    <property type="entry name" value="SpoIIaa-like"/>
    <property type="match status" value="1"/>
</dbReference>
<comment type="caution">
    <text evidence="7">The sequence shown here is derived from an EMBL/GenBank/DDBJ whole genome shotgun (WGS) entry which is preliminary data.</text>
</comment>
<dbReference type="InterPro" id="IPR002645">
    <property type="entry name" value="STAS_dom"/>
</dbReference>
<proteinExistence type="predicted"/>
<evidence type="ECO:0000313" key="7">
    <source>
        <dbReference type="EMBL" id="GGM29262.1"/>
    </source>
</evidence>
<dbReference type="AlphaFoldDB" id="A0A917TMJ3"/>
<evidence type="ECO:0000256" key="3">
    <source>
        <dbReference type="ARBA" id="ARBA00022991"/>
    </source>
</evidence>
<dbReference type="InterPro" id="IPR000014">
    <property type="entry name" value="PAS"/>
</dbReference>